<reference evidence="2" key="2">
    <citation type="submission" date="2015-04" db="UniProtKB">
        <authorList>
            <consortium name="EnsemblPlants"/>
        </authorList>
    </citation>
    <scope>IDENTIFICATION</scope>
</reference>
<dbReference type="AlphaFoldDB" id="A0A0D9YBY8"/>
<sequence>MACCIQRTARRWETTPPPSGGQKKIGAFPLLMEHPHHSKIKPCTTRHIPRHLTLENSMQTPFLASSRHCPPEPVNHHHTGDVASNTLQARSAMRSSSLRQIWPLQAVRERDNERRGELGSGETFPWNRERSYRTELTTVMELRQPLPLHTLVAEQSGMGMVELDPDGNNGGAKGMVKGELNPDGD</sequence>
<name>A0A0D9YBY8_9ORYZ</name>
<dbReference type="Gramene" id="OGLUM01G27190.1">
    <property type="protein sequence ID" value="OGLUM01G27190.1"/>
    <property type="gene ID" value="OGLUM01G27190"/>
</dbReference>
<dbReference type="Proteomes" id="UP000026961">
    <property type="component" value="Chromosome 1"/>
</dbReference>
<evidence type="ECO:0000313" key="3">
    <source>
        <dbReference type="Proteomes" id="UP000026961"/>
    </source>
</evidence>
<accession>A0A0D9YBY8</accession>
<feature type="region of interest" description="Disordered" evidence="1">
    <location>
        <begin position="160"/>
        <end position="185"/>
    </location>
</feature>
<evidence type="ECO:0000313" key="2">
    <source>
        <dbReference type="EnsemblPlants" id="OGLUM01G27190.1"/>
    </source>
</evidence>
<protein>
    <submittedName>
        <fullName evidence="2">Uncharacterized protein</fullName>
    </submittedName>
</protein>
<reference evidence="2" key="3">
    <citation type="submission" date="2018-05" db="EMBL/GenBank/DDBJ databases">
        <title>OgluRS3 (Oryza glumaepatula Reference Sequence Version 3).</title>
        <authorList>
            <person name="Zhang J."/>
            <person name="Kudrna D."/>
            <person name="Lee S."/>
            <person name="Talag J."/>
            <person name="Welchert J."/>
            <person name="Wing R.A."/>
        </authorList>
    </citation>
    <scope>NUCLEOTIDE SEQUENCE [LARGE SCALE GENOMIC DNA]</scope>
</reference>
<keyword evidence="3" id="KW-1185">Reference proteome</keyword>
<reference evidence="2" key="1">
    <citation type="submission" date="2013-08" db="EMBL/GenBank/DDBJ databases">
        <title>Oryza genome evolution.</title>
        <authorList>
            <person name="Wing R.A."/>
            <person name="Panaud O."/>
            <person name="Oliveira A.C."/>
        </authorList>
    </citation>
    <scope>NUCLEOTIDE SEQUENCE</scope>
</reference>
<dbReference type="EnsemblPlants" id="OGLUM01G27190.1">
    <property type="protein sequence ID" value="OGLUM01G27190.1"/>
    <property type="gene ID" value="OGLUM01G27190"/>
</dbReference>
<dbReference type="HOGENOM" id="CLU_1463447_0_0_1"/>
<organism evidence="2">
    <name type="scientific">Oryza glumipatula</name>
    <dbReference type="NCBI Taxonomy" id="40148"/>
    <lineage>
        <taxon>Eukaryota</taxon>
        <taxon>Viridiplantae</taxon>
        <taxon>Streptophyta</taxon>
        <taxon>Embryophyta</taxon>
        <taxon>Tracheophyta</taxon>
        <taxon>Spermatophyta</taxon>
        <taxon>Magnoliopsida</taxon>
        <taxon>Liliopsida</taxon>
        <taxon>Poales</taxon>
        <taxon>Poaceae</taxon>
        <taxon>BOP clade</taxon>
        <taxon>Oryzoideae</taxon>
        <taxon>Oryzeae</taxon>
        <taxon>Oryzinae</taxon>
        <taxon>Oryza</taxon>
    </lineage>
</organism>
<evidence type="ECO:0000256" key="1">
    <source>
        <dbReference type="SAM" id="MobiDB-lite"/>
    </source>
</evidence>
<proteinExistence type="predicted"/>